<dbReference type="SMART" id="SM00408">
    <property type="entry name" value="IGc2"/>
    <property type="match status" value="2"/>
</dbReference>
<dbReference type="InterPro" id="IPR003598">
    <property type="entry name" value="Ig_sub2"/>
</dbReference>
<dbReference type="Gene3D" id="2.60.40.10">
    <property type="entry name" value="Immunoglobulins"/>
    <property type="match status" value="2"/>
</dbReference>
<dbReference type="PANTHER" id="PTHR23279:SF36">
    <property type="entry name" value="DEFECTIVE PROBOSCIS EXTENSION RESPONSE 9, ISOFORM A"/>
    <property type="match status" value="1"/>
</dbReference>
<evidence type="ECO:0000259" key="2">
    <source>
        <dbReference type="PROSITE" id="PS50835"/>
    </source>
</evidence>
<feature type="chain" id="PRO_5044802322" description="Ig-like domain-containing protein" evidence="1">
    <location>
        <begin position="34"/>
        <end position="324"/>
    </location>
</feature>
<dbReference type="EMBL" id="JACVVK020000340">
    <property type="protein sequence ID" value="KAK7477836.1"/>
    <property type="molecule type" value="Genomic_DNA"/>
</dbReference>
<dbReference type="SMART" id="SM00409">
    <property type="entry name" value="IG"/>
    <property type="match status" value="2"/>
</dbReference>
<accession>A0ABD0JSI5</accession>
<dbReference type="Pfam" id="PF13927">
    <property type="entry name" value="Ig_3"/>
    <property type="match status" value="1"/>
</dbReference>
<comment type="caution">
    <text evidence="3">The sequence shown here is derived from an EMBL/GenBank/DDBJ whole genome shotgun (WGS) entry which is preliminary data.</text>
</comment>
<dbReference type="InterPro" id="IPR036179">
    <property type="entry name" value="Ig-like_dom_sf"/>
</dbReference>
<evidence type="ECO:0000256" key="1">
    <source>
        <dbReference type="SAM" id="SignalP"/>
    </source>
</evidence>
<dbReference type="SUPFAM" id="SSF48726">
    <property type="entry name" value="Immunoglobulin"/>
    <property type="match status" value="2"/>
</dbReference>
<evidence type="ECO:0000313" key="4">
    <source>
        <dbReference type="Proteomes" id="UP001519460"/>
    </source>
</evidence>
<reference evidence="3 4" key="1">
    <citation type="journal article" date="2023" name="Sci. Data">
        <title>Genome assembly of the Korean intertidal mud-creeper Batillaria attramentaria.</title>
        <authorList>
            <person name="Patra A.K."/>
            <person name="Ho P.T."/>
            <person name="Jun S."/>
            <person name="Lee S.J."/>
            <person name="Kim Y."/>
            <person name="Won Y.J."/>
        </authorList>
    </citation>
    <scope>NUCLEOTIDE SEQUENCE [LARGE SCALE GENOMIC DNA]</scope>
    <source>
        <strain evidence="3">Wonlab-2016</strain>
    </source>
</reference>
<evidence type="ECO:0000313" key="3">
    <source>
        <dbReference type="EMBL" id="KAK7477836.1"/>
    </source>
</evidence>
<dbReference type="InterPro" id="IPR013783">
    <property type="entry name" value="Ig-like_fold"/>
</dbReference>
<keyword evidence="4" id="KW-1185">Reference proteome</keyword>
<dbReference type="InterPro" id="IPR037448">
    <property type="entry name" value="Zig-8"/>
</dbReference>
<dbReference type="InterPro" id="IPR003599">
    <property type="entry name" value="Ig_sub"/>
</dbReference>
<dbReference type="PROSITE" id="PS50835">
    <property type="entry name" value="IG_LIKE"/>
    <property type="match status" value="2"/>
</dbReference>
<dbReference type="Proteomes" id="UP001519460">
    <property type="component" value="Unassembled WGS sequence"/>
</dbReference>
<dbReference type="InterPro" id="IPR007110">
    <property type="entry name" value="Ig-like_dom"/>
</dbReference>
<gene>
    <name evidence="3" type="ORF">BaRGS_00030914</name>
</gene>
<feature type="domain" description="Ig-like" evidence="2">
    <location>
        <begin position="192"/>
        <end position="288"/>
    </location>
</feature>
<dbReference type="PANTHER" id="PTHR23279">
    <property type="entry name" value="DEFECTIVE PROBOSCIS EXTENSION RESPONSE DPR -RELATED"/>
    <property type="match status" value="1"/>
</dbReference>
<feature type="domain" description="Ig-like" evidence="2">
    <location>
        <begin position="55"/>
        <end position="174"/>
    </location>
</feature>
<keyword evidence="1" id="KW-0732">Signal</keyword>
<feature type="signal peptide" evidence="1">
    <location>
        <begin position="1"/>
        <end position="33"/>
    </location>
</feature>
<protein>
    <recommendedName>
        <fullName evidence="2">Ig-like domain-containing protein</fullName>
    </recommendedName>
</protein>
<name>A0ABD0JSI5_9CAEN</name>
<organism evidence="3 4">
    <name type="scientific">Batillaria attramentaria</name>
    <dbReference type="NCBI Taxonomy" id="370345"/>
    <lineage>
        <taxon>Eukaryota</taxon>
        <taxon>Metazoa</taxon>
        <taxon>Spiralia</taxon>
        <taxon>Lophotrochozoa</taxon>
        <taxon>Mollusca</taxon>
        <taxon>Gastropoda</taxon>
        <taxon>Caenogastropoda</taxon>
        <taxon>Sorbeoconcha</taxon>
        <taxon>Cerithioidea</taxon>
        <taxon>Batillariidae</taxon>
        <taxon>Batillaria</taxon>
    </lineage>
</organism>
<proteinExistence type="predicted"/>
<sequence>MHSVPFKNSNPKESSFKQACLTLFLSLFPCAAGLNMPEEDVGRGEVIQGDDPYMPSFLSTPTNVSFLSGEEAVLQCAIENRGTRTEILESAFSVASLVACNMFCVCNTFRAVVWKRASEPTPLTIGDETFVGDRRMYVNHRKHSLEWNLHIRHATPEDSGVYECHVITKSRDVWQMILLHVEDVQYVPTYKPEIQISGNQFVEKGNTLSLTCNATGFDYPPDELDWFKDGLKLIPGPRLKLTKDVSGSVYLSEKTIVSTLTISRAVMGDAGTYVCRASDMQVTSAKVNVLNTDTVNEKRGKHKEGKSSCSVITKIWNWCVVFLG</sequence>
<dbReference type="AlphaFoldDB" id="A0ABD0JSI5"/>